<dbReference type="NCBIfam" id="TIGR01484">
    <property type="entry name" value="HAD-SF-IIB"/>
    <property type="match status" value="1"/>
</dbReference>
<proteinExistence type="predicted"/>
<dbReference type="Gene3D" id="3.30.1240.10">
    <property type="match status" value="1"/>
</dbReference>
<protein>
    <submittedName>
        <fullName evidence="1">Cof-like hydrolase</fullName>
    </submittedName>
</protein>
<dbReference type="NCBIfam" id="TIGR00099">
    <property type="entry name" value="Cof-subfamily"/>
    <property type="match status" value="1"/>
</dbReference>
<dbReference type="GO" id="GO:0000287">
    <property type="term" value="F:magnesium ion binding"/>
    <property type="evidence" value="ECO:0007669"/>
    <property type="project" value="TreeGrafter"/>
</dbReference>
<dbReference type="CDD" id="cd07516">
    <property type="entry name" value="HAD_Pase"/>
    <property type="match status" value="1"/>
</dbReference>
<dbReference type="SFLD" id="SFLDG01144">
    <property type="entry name" value="C2.B.4:_PGP_Like"/>
    <property type="match status" value="1"/>
</dbReference>
<dbReference type="GO" id="GO:0005829">
    <property type="term" value="C:cytosol"/>
    <property type="evidence" value="ECO:0007669"/>
    <property type="project" value="TreeGrafter"/>
</dbReference>
<dbReference type="EMBL" id="AEUZ02000001">
    <property type="protein sequence ID" value="EHJ56656.1"/>
    <property type="molecule type" value="Genomic_DNA"/>
</dbReference>
<dbReference type="PROSITE" id="PS01228">
    <property type="entry name" value="COF_1"/>
    <property type="match status" value="1"/>
</dbReference>
<accession>G5KCC9</accession>
<dbReference type="InterPro" id="IPR000150">
    <property type="entry name" value="Cof"/>
</dbReference>
<dbReference type="AlphaFoldDB" id="G5KCC9"/>
<dbReference type="InterPro" id="IPR006379">
    <property type="entry name" value="HAD-SF_hydro_IIB"/>
</dbReference>
<comment type="caution">
    <text evidence="1">The sequence shown here is derived from an EMBL/GenBank/DDBJ whole genome shotgun (WGS) entry which is preliminary data.</text>
</comment>
<sequence>MIKLIAIDLDGTLLNSEKKIPKKNSEAIKAAVEAGVKIVLCTGRPKSGTKPFFEQLGLGLQNEEYVILNNGCSTYSTKNWELVAYHQLTPRQIEALQSLTLSFPEIELTVTGENTYFSVSERVSKLVSDDAKSVFTTCQAASIEAIEASQEILFQAMYMGPEEALDVFEKQYGPELRNAYSPVRSQKHIYEVMPKDVTKATGLRELAVVLGIDPEEIMALGDAANDLEMLQFAGLSVAMGNASQKVKDNCDVITLDNDQAGVGEAIYKYVLNN</sequence>
<dbReference type="GO" id="GO:0016791">
    <property type="term" value="F:phosphatase activity"/>
    <property type="evidence" value="ECO:0007669"/>
    <property type="project" value="UniProtKB-ARBA"/>
</dbReference>
<dbReference type="SFLD" id="SFLDS00003">
    <property type="entry name" value="Haloacid_Dehalogenase"/>
    <property type="match status" value="1"/>
</dbReference>
<dbReference type="InterPro" id="IPR023214">
    <property type="entry name" value="HAD_sf"/>
</dbReference>
<dbReference type="Pfam" id="PF08282">
    <property type="entry name" value="Hydrolase_3"/>
    <property type="match status" value="1"/>
</dbReference>
<keyword evidence="2" id="KW-1185">Reference proteome</keyword>
<name>G5KCC9_9STRE</name>
<dbReference type="PANTHER" id="PTHR10000">
    <property type="entry name" value="PHOSPHOSERINE PHOSPHATASE"/>
    <property type="match status" value="1"/>
</dbReference>
<evidence type="ECO:0000313" key="2">
    <source>
        <dbReference type="Proteomes" id="UP000005388"/>
    </source>
</evidence>
<dbReference type="Gene3D" id="3.40.50.1000">
    <property type="entry name" value="HAD superfamily/HAD-like"/>
    <property type="match status" value="1"/>
</dbReference>
<dbReference type="SUPFAM" id="SSF56784">
    <property type="entry name" value="HAD-like"/>
    <property type="match status" value="1"/>
</dbReference>
<dbReference type="PROSITE" id="PS01229">
    <property type="entry name" value="COF_2"/>
    <property type="match status" value="1"/>
</dbReference>
<reference evidence="1 2" key="1">
    <citation type="journal article" date="2014" name="Int. J. Syst. Evol. Microbiol.">
        <title>Phylogenomics and the dynamic genome evolution of the genus Streptococcus.</title>
        <authorList>
            <consortium name="The Broad Institute Genome Sequencing Platform"/>
            <person name="Richards V.P."/>
            <person name="Palmer S.R."/>
            <person name="Pavinski Bitar P.D."/>
            <person name="Qin X."/>
            <person name="Weinstock G.M."/>
            <person name="Highlander S.K."/>
            <person name="Town C.D."/>
            <person name="Burne R.A."/>
            <person name="Stanhope M.J."/>
        </authorList>
    </citation>
    <scope>NUCLEOTIDE SEQUENCE [LARGE SCALE GENOMIC DNA]</scope>
    <source>
        <strain evidence="1 2">2285-97</strain>
    </source>
</reference>
<gene>
    <name evidence="1" type="ORF">STRUR_0444</name>
</gene>
<evidence type="ECO:0000313" key="1">
    <source>
        <dbReference type="EMBL" id="EHJ56656.1"/>
    </source>
</evidence>
<dbReference type="RefSeq" id="WP_006739404.1">
    <property type="nucleotide sequence ID" value="NZ_AEUZ02000001.1"/>
</dbReference>
<dbReference type="PANTHER" id="PTHR10000:SF8">
    <property type="entry name" value="HAD SUPERFAMILY HYDROLASE-LIKE, TYPE 3"/>
    <property type="match status" value="1"/>
</dbReference>
<dbReference type="InterPro" id="IPR036412">
    <property type="entry name" value="HAD-like_sf"/>
</dbReference>
<dbReference type="Proteomes" id="UP000005388">
    <property type="component" value="Unassembled WGS sequence"/>
</dbReference>
<organism evidence="1 2">
    <name type="scientific">Streptococcus urinalis 2285-97</name>
    <dbReference type="NCBI Taxonomy" id="764291"/>
    <lineage>
        <taxon>Bacteria</taxon>
        <taxon>Bacillati</taxon>
        <taxon>Bacillota</taxon>
        <taxon>Bacilli</taxon>
        <taxon>Lactobacillales</taxon>
        <taxon>Streptococcaceae</taxon>
        <taxon>Streptococcus</taxon>
    </lineage>
</organism>
<dbReference type="STRING" id="764291.STRUR_0444"/>
<dbReference type="eggNOG" id="COG0561">
    <property type="taxonomic scope" value="Bacteria"/>
</dbReference>
<dbReference type="SFLD" id="SFLDG01140">
    <property type="entry name" value="C2.B:_Phosphomannomutase_and_P"/>
    <property type="match status" value="1"/>
</dbReference>